<gene>
    <name evidence="2" type="ORF">ACFPU1_02305</name>
</gene>
<proteinExistence type="predicted"/>
<evidence type="ECO:0000313" key="3">
    <source>
        <dbReference type="Proteomes" id="UP001596142"/>
    </source>
</evidence>
<organism evidence="2 3">
    <name type="scientific">Thalassorhabdus alkalitolerans</name>
    <dbReference type="NCBI Taxonomy" id="2282697"/>
    <lineage>
        <taxon>Bacteria</taxon>
        <taxon>Bacillati</taxon>
        <taxon>Bacillota</taxon>
        <taxon>Bacilli</taxon>
        <taxon>Bacillales</taxon>
        <taxon>Bacillaceae</taxon>
        <taxon>Thalassorhabdus</taxon>
    </lineage>
</organism>
<accession>A0ABW0YGP9</accession>
<sequence>MTENKTQQQNHLNGQALASLVTGLLAGAFMLVVPLLGLLLGAAGMILGSISLAKIKKNQESGLILALLGLVTSVLAVLFFISILVIGLLLRQG</sequence>
<evidence type="ECO:0000313" key="2">
    <source>
        <dbReference type="EMBL" id="MFC5711610.1"/>
    </source>
</evidence>
<dbReference type="RefSeq" id="WP_385938082.1">
    <property type="nucleotide sequence ID" value="NZ_JBHSOZ010000002.1"/>
</dbReference>
<reference evidence="3" key="1">
    <citation type="journal article" date="2019" name="Int. J. Syst. Evol. Microbiol.">
        <title>The Global Catalogue of Microorganisms (GCM) 10K type strain sequencing project: providing services to taxonomists for standard genome sequencing and annotation.</title>
        <authorList>
            <consortium name="The Broad Institute Genomics Platform"/>
            <consortium name="The Broad Institute Genome Sequencing Center for Infectious Disease"/>
            <person name="Wu L."/>
            <person name="Ma J."/>
        </authorList>
    </citation>
    <scope>NUCLEOTIDE SEQUENCE [LARGE SCALE GENOMIC DNA]</scope>
    <source>
        <strain evidence="3">CECT 7184</strain>
    </source>
</reference>
<dbReference type="EMBL" id="JBHSOZ010000002">
    <property type="protein sequence ID" value="MFC5711610.1"/>
    <property type="molecule type" value="Genomic_DNA"/>
</dbReference>
<evidence type="ECO:0000256" key="1">
    <source>
        <dbReference type="SAM" id="Phobius"/>
    </source>
</evidence>
<protein>
    <recommendedName>
        <fullName evidence="4">DUF4190 domain-containing protein</fullName>
    </recommendedName>
</protein>
<evidence type="ECO:0008006" key="4">
    <source>
        <dbReference type="Google" id="ProtNLM"/>
    </source>
</evidence>
<dbReference type="Proteomes" id="UP001596142">
    <property type="component" value="Unassembled WGS sequence"/>
</dbReference>
<feature type="transmembrane region" description="Helical" evidence="1">
    <location>
        <begin position="20"/>
        <end position="50"/>
    </location>
</feature>
<keyword evidence="3" id="KW-1185">Reference proteome</keyword>
<feature type="transmembrane region" description="Helical" evidence="1">
    <location>
        <begin position="62"/>
        <end position="90"/>
    </location>
</feature>
<keyword evidence="1" id="KW-0472">Membrane</keyword>
<comment type="caution">
    <text evidence="2">The sequence shown here is derived from an EMBL/GenBank/DDBJ whole genome shotgun (WGS) entry which is preliminary data.</text>
</comment>
<keyword evidence="1" id="KW-1133">Transmembrane helix</keyword>
<keyword evidence="1" id="KW-0812">Transmembrane</keyword>
<name>A0ABW0YGP9_9BACI</name>